<dbReference type="GO" id="GO:0008782">
    <property type="term" value="F:adenosylhomocysteine nucleosidase activity"/>
    <property type="evidence" value="ECO:0007669"/>
    <property type="project" value="TreeGrafter"/>
</dbReference>
<dbReference type="GO" id="GO:0008930">
    <property type="term" value="F:methylthioadenosine nucleosidase activity"/>
    <property type="evidence" value="ECO:0007669"/>
    <property type="project" value="TreeGrafter"/>
</dbReference>
<dbReference type="GO" id="GO:0019284">
    <property type="term" value="P:L-methionine salvage from S-adenosylmethionine"/>
    <property type="evidence" value="ECO:0007669"/>
    <property type="project" value="TreeGrafter"/>
</dbReference>
<dbReference type="GO" id="GO:0005829">
    <property type="term" value="C:cytosol"/>
    <property type="evidence" value="ECO:0007669"/>
    <property type="project" value="TreeGrafter"/>
</dbReference>
<feature type="domain" description="Nucleoside phosphorylase" evidence="1">
    <location>
        <begin position="35"/>
        <end position="179"/>
    </location>
</feature>
<comment type="caution">
    <text evidence="2">The sequence shown here is derived from an EMBL/GenBank/DDBJ whole genome shotgun (WGS) entry which is preliminary data.</text>
</comment>
<reference evidence="2 3" key="1">
    <citation type="submission" date="2015-10" db="EMBL/GenBank/DDBJ databases">
        <title>Genome sequence of Chryseobacterium greenlandense.</title>
        <authorList>
            <person name="Newman J."/>
            <person name="Fischer K."/>
            <person name="Miller J."/>
        </authorList>
    </citation>
    <scope>NUCLEOTIDE SEQUENCE [LARGE SCALE GENOMIC DNA]</scope>
    <source>
        <strain evidence="2 3">UMB34</strain>
    </source>
</reference>
<dbReference type="RefSeq" id="WP_059136870.1">
    <property type="nucleotide sequence ID" value="NZ_LMAI01000005.1"/>
</dbReference>
<sequence length="196" mass="21311">MIKINSETQFPISETLFVFALESEAGTAFNHINKITTGIGKVNAAIELTKAISINKPKLIVNLGSAGGIGFSKGEIICCTNFIQRDMDAQGLGFKKFETPLSNIPIVLENGLKMEGLKQGTCGSGDSFEMNHINTEYNVIDMEAYPLALIALQEKIPFLCLKYISDDAGSDAANDWSVQVHLASEAFKKIIFGQKD</sequence>
<dbReference type="GO" id="GO:0009116">
    <property type="term" value="P:nucleoside metabolic process"/>
    <property type="evidence" value="ECO:0007669"/>
    <property type="project" value="InterPro"/>
</dbReference>
<dbReference type="InterPro" id="IPR000845">
    <property type="entry name" value="Nucleoside_phosphorylase_d"/>
</dbReference>
<dbReference type="InterPro" id="IPR035994">
    <property type="entry name" value="Nucleoside_phosphorylase_sf"/>
</dbReference>
<dbReference type="PANTHER" id="PTHR46832:SF1">
    <property type="entry name" value="5'-METHYLTHIOADENOSINE_S-ADENOSYLHOMOCYSTEINE NUCLEOSIDASE"/>
    <property type="match status" value="1"/>
</dbReference>
<dbReference type="EMBL" id="LMAI01000005">
    <property type="protein sequence ID" value="KUJ56067.1"/>
    <property type="molecule type" value="Genomic_DNA"/>
</dbReference>
<proteinExistence type="predicted"/>
<gene>
    <name evidence="2" type="ORF">AR686_10730</name>
</gene>
<dbReference type="Gene3D" id="3.40.50.1580">
    <property type="entry name" value="Nucleoside phosphorylase domain"/>
    <property type="match status" value="1"/>
</dbReference>
<evidence type="ECO:0000313" key="3">
    <source>
        <dbReference type="Proteomes" id="UP000054388"/>
    </source>
</evidence>
<dbReference type="Pfam" id="PF01048">
    <property type="entry name" value="PNP_UDP_1"/>
    <property type="match status" value="1"/>
</dbReference>
<accession>A0A101CGZ3</accession>
<evidence type="ECO:0000313" key="2">
    <source>
        <dbReference type="EMBL" id="KUJ56067.1"/>
    </source>
</evidence>
<dbReference type="AlphaFoldDB" id="A0A101CGZ3"/>
<evidence type="ECO:0000259" key="1">
    <source>
        <dbReference type="Pfam" id="PF01048"/>
    </source>
</evidence>
<name>A0A101CGZ3_9FLAO</name>
<dbReference type="Proteomes" id="UP000054388">
    <property type="component" value="Unassembled WGS sequence"/>
</dbReference>
<dbReference type="PANTHER" id="PTHR46832">
    <property type="entry name" value="5'-METHYLTHIOADENOSINE/S-ADENOSYLHOMOCYSTEINE NUCLEOSIDASE"/>
    <property type="match status" value="1"/>
</dbReference>
<organism evidence="2 3">
    <name type="scientific">Chryseobacterium aquaticum subsp. greenlandense</name>
    <dbReference type="NCBI Taxonomy" id="345663"/>
    <lineage>
        <taxon>Bacteria</taxon>
        <taxon>Pseudomonadati</taxon>
        <taxon>Bacteroidota</taxon>
        <taxon>Flavobacteriia</taxon>
        <taxon>Flavobacteriales</taxon>
        <taxon>Weeksellaceae</taxon>
        <taxon>Chryseobacterium group</taxon>
        <taxon>Chryseobacterium</taxon>
    </lineage>
</organism>
<dbReference type="SUPFAM" id="SSF53167">
    <property type="entry name" value="Purine and uridine phosphorylases"/>
    <property type="match status" value="1"/>
</dbReference>
<protein>
    <submittedName>
        <fullName evidence="2">Nucleosidase</fullName>
    </submittedName>
</protein>